<gene>
    <name evidence="2" type="ORF">NCTC12929_00619</name>
</gene>
<protein>
    <submittedName>
        <fullName evidence="2">Uncharacterized protein</fullName>
    </submittedName>
</protein>
<feature type="region of interest" description="Disordered" evidence="1">
    <location>
        <begin position="1"/>
        <end position="84"/>
    </location>
</feature>
<sequence length="84" mass="8927">MPNSLKEYGANFKQSGLPNYSSRTNLTQDRFLNNSSGANSAQGGANLTQGGANSAQDRFLNNSSGAKHAQDGVPKTQDVLLRKI</sequence>
<name>A0A7Z8YN13_9FLAO</name>
<evidence type="ECO:0000313" key="3">
    <source>
        <dbReference type="Proteomes" id="UP000270205"/>
    </source>
</evidence>
<dbReference type="Proteomes" id="UP000270205">
    <property type="component" value="Unassembled WGS sequence"/>
</dbReference>
<evidence type="ECO:0000256" key="1">
    <source>
        <dbReference type="SAM" id="MobiDB-lite"/>
    </source>
</evidence>
<dbReference type="RefSeq" id="WP_125150759.1">
    <property type="nucleotide sequence ID" value="NZ_UYIV01000001.1"/>
</dbReference>
<proteinExistence type="predicted"/>
<reference evidence="2 3" key="1">
    <citation type="submission" date="2018-11" db="EMBL/GenBank/DDBJ databases">
        <authorList>
            <consortium name="Pathogen Informatics"/>
        </authorList>
    </citation>
    <scope>NUCLEOTIDE SEQUENCE [LARGE SCALE GENOMIC DNA]</scope>
    <source>
        <strain evidence="2 3">NCTC12929</strain>
    </source>
</reference>
<feature type="compositionally biased region" description="Polar residues" evidence="1">
    <location>
        <begin position="12"/>
        <end position="65"/>
    </location>
</feature>
<accession>A0A7Z8YN13</accession>
<comment type="caution">
    <text evidence="2">The sequence shown here is derived from an EMBL/GenBank/DDBJ whole genome shotgun (WGS) entry which is preliminary data.</text>
</comment>
<dbReference type="AlphaFoldDB" id="A0A7Z8YN13"/>
<organism evidence="2 3">
    <name type="scientific">Bergeyella zoohelcum</name>
    <dbReference type="NCBI Taxonomy" id="1015"/>
    <lineage>
        <taxon>Bacteria</taxon>
        <taxon>Pseudomonadati</taxon>
        <taxon>Bacteroidota</taxon>
        <taxon>Flavobacteriia</taxon>
        <taxon>Flavobacteriales</taxon>
        <taxon>Weeksellaceae</taxon>
        <taxon>Bergeyella</taxon>
    </lineage>
</organism>
<dbReference type="EMBL" id="UYIV01000001">
    <property type="protein sequence ID" value="VDH03240.1"/>
    <property type="molecule type" value="Genomic_DNA"/>
</dbReference>
<evidence type="ECO:0000313" key="2">
    <source>
        <dbReference type="EMBL" id="VDH03240.1"/>
    </source>
</evidence>